<dbReference type="SUPFAM" id="SSF52402">
    <property type="entry name" value="Adenine nucleotide alpha hydrolases-like"/>
    <property type="match status" value="1"/>
</dbReference>
<evidence type="ECO:0000256" key="2">
    <source>
        <dbReference type="ARBA" id="ARBA00022694"/>
    </source>
</evidence>
<comment type="caution">
    <text evidence="8">The sequence shown here is derived from an EMBL/GenBank/DDBJ whole genome shotgun (WGS) entry which is preliminary data.</text>
</comment>
<protein>
    <recommendedName>
        <fullName evidence="6">tRNA(Ile)-lysidine synthase</fullName>
        <ecNumber evidence="6">6.3.4.19</ecNumber>
    </recommendedName>
    <alternativeName>
        <fullName evidence="6">tRNA(Ile)-2-lysyl-cytidine synthase</fullName>
    </alternativeName>
    <alternativeName>
        <fullName evidence="6">tRNA(Ile)-lysidine synthetase</fullName>
    </alternativeName>
</protein>
<evidence type="ECO:0000256" key="5">
    <source>
        <dbReference type="ARBA" id="ARBA00048539"/>
    </source>
</evidence>
<evidence type="ECO:0000313" key="9">
    <source>
        <dbReference type="Proteomes" id="UP000179467"/>
    </source>
</evidence>
<dbReference type="Pfam" id="PF01171">
    <property type="entry name" value="ATP_bind_3"/>
    <property type="match status" value="1"/>
</dbReference>
<dbReference type="GO" id="GO:0006400">
    <property type="term" value="P:tRNA modification"/>
    <property type="evidence" value="ECO:0007669"/>
    <property type="project" value="UniProtKB-UniRule"/>
</dbReference>
<accession>A0A1S1HBP6</accession>
<gene>
    <name evidence="6 8" type="primary">tilS</name>
    <name evidence="8" type="ORF">BHE75_01544</name>
</gene>
<dbReference type="EC" id="6.3.4.19" evidence="6"/>
<dbReference type="NCBIfam" id="TIGR02432">
    <property type="entry name" value="lysidine_TilS_N"/>
    <property type="match status" value="1"/>
</dbReference>
<comment type="catalytic activity">
    <reaction evidence="5 6">
        <text>cytidine(34) in tRNA(Ile2) + L-lysine + ATP = lysidine(34) in tRNA(Ile2) + AMP + diphosphate + H(+)</text>
        <dbReference type="Rhea" id="RHEA:43744"/>
        <dbReference type="Rhea" id="RHEA-COMP:10625"/>
        <dbReference type="Rhea" id="RHEA-COMP:10670"/>
        <dbReference type="ChEBI" id="CHEBI:15378"/>
        <dbReference type="ChEBI" id="CHEBI:30616"/>
        <dbReference type="ChEBI" id="CHEBI:32551"/>
        <dbReference type="ChEBI" id="CHEBI:33019"/>
        <dbReference type="ChEBI" id="CHEBI:82748"/>
        <dbReference type="ChEBI" id="CHEBI:83665"/>
        <dbReference type="ChEBI" id="CHEBI:456215"/>
        <dbReference type="EC" id="6.3.4.19"/>
    </reaction>
</comment>
<comment type="subcellular location">
    <subcellularLocation>
        <location evidence="6">Cytoplasm</location>
    </subcellularLocation>
</comment>
<dbReference type="Gene3D" id="3.40.50.620">
    <property type="entry name" value="HUPs"/>
    <property type="match status" value="1"/>
</dbReference>
<dbReference type="AlphaFoldDB" id="A0A1S1HBP6"/>
<feature type="binding site" evidence="6">
    <location>
        <begin position="33"/>
        <end position="38"/>
    </location>
    <ligand>
        <name>ATP</name>
        <dbReference type="ChEBI" id="CHEBI:30616"/>
    </ligand>
</feature>
<dbReference type="InterPro" id="IPR012094">
    <property type="entry name" value="tRNA_Ile_lys_synt"/>
</dbReference>
<dbReference type="InterPro" id="IPR012795">
    <property type="entry name" value="tRNA_Ile_lys_synt_N"/>
</dbReference>
<keyword evidence="4 6" id="KW-0067">ATP-binding</keyword>
<keyword evidence="3 6" id="KW-0547">Nucleotide-binding</keyword>
<evidence type="ECO:0000313" key="8">
    <source>
        <dbReference type="EMBL" id="OHT19557.1"/>
    </source>
</evidence>
<dbReference type="InterPro" id="IPR011063">
    <property type="entry name" value="TilS/TtcA_N"/>
</dbReference>
<comment type="domain">
    <text evidence="6">The N-terminal region contains the highly conserved SGGXDS motif, predicted to be a P-loop motif involved in ATP binding.</text>
</comment>
<keyword evidence="6" id="KW-0963">Cytoplasm</keyword>
<feature type="domain" description="tRNA(Ile)-lysidine/2-thiocytidine synthase N-terminal" evidence="7">
    <location>
        <begin position="28"/>
        <end position="199"/>
    </location>
</feature>
<dbReference type="InterPro" id="IPR014729">
    <property type="entry name" value="Rossmann-like_a/b/a_fold"/>
</dbReference>
<keyword evidence="1 6" id="KW-0436">Ligase</keyword>
<evidence type="ECO:0000256" key="3">
    <source>
        <dbReference type="ARBA" id="ARBA00022741"/>
    </source>
</evidence>
<dbReference type="EMBL" id="MIPT01000001">
    <property type="protein sequence ID" value="OHT19557.1"/>
    <property type="molecule type" value="Genomic_DNA"/>
</dbReference>
<keyword evidence="9" id="KW-1185">Reference proteome</keyword>
<evidence type="ECO:0000256" key="4">
    <source>
        <dbReference type="ARBA" id="ARBA00022840"/>
    </source>
</evidence>
<dbReference type="GO" id="GO:0032267">
    <property type="term" value="F:tRNA(Ile)-lysidine synthase activity"/>
    <property type="evidence" value="ECO:0007669"/>
    <property type="project" value="UniProtKB-EC"/>
</dbReference>
<sequence length="314" mass="32260">MPAGSPVADRIDRFRSDIGRLAGDQARIGLAVSGGPDSVALLLLAAEAMPGRIAAATVDHGLRPEAAAEAAFVAGLCAARGVPHATLAVTVAPTGEGVQAAARAARYAALEGWRADAGLAFVATAHHADDQAETLLMRASRGAGVGGLAGIRAANGAIIRPLLGWRRAELAAIVAEAGIDPVDDPSNRDPRYDRSRMRALLAANPELDVPGLAQAAANLADAARALDWAAERLWNERAGVAGNGVTLDPAGLPAELVHRLVRRALANLDEEGRADRIAPLIARLEAGQPASIGAILARPGAIWTFAPAPPRRFG</sequence>
<keyword evidence="2 6" id="KW-0819">tRNA processing</keyword>
<dbReference type="Proteomes" id="UP000179467">
    <property type="component" value="Unassembled WGS sequence"/>
</dbReference>
<dbReference type="CDD" id="cd01992">
    <property type="entry name" value="TilS_N"/>
    <property type="match status" value="1"/>
</dbReference>
<comment type="function">
    <text evidence="6">Ligates lysine onto the cytidine present at position 34 of the AUA codon-specific tRNA(Ile) that contains the anticodon CAU, in an ATP-dependent manner. Cytidine is converted to lysidine, thus changing the amino acid specificity of the tRNA from methionine to isoleucine.</text>
</comment>
<dbReference type="PANTHER" id="PTHR43033:SF1">
    <property type="entry name" value="TRNA(ILE)-LYSIDINE SYNTHASE-RELATED"/>
    <property type="match status" value="1"/>
</dbReference>
<dbReference type="HAMAP" id="MF_01161">
    <property type="entry name" value="tRNA_Ile_lys_synt"/>
    <property type="match status" value="1"/>
</dbReference>
<proteinExistence type="inferred from homology"/>
<comment type="similarity">
    <text evidence="6">Belongs to the tRNA(Ile)-lysidine synthase family.</text>
</comment>
<evidence type="ECO:0000256" key="6">
    <source>
        <dbReference type="HAMAP-Rule" id="MF_01161"/>
    </source>
</evidence>
<dbReference type="PANTHER" id="PTHR43033">
    <property type="entry name" value="TRNA(ILE)-LYSIDINE SYNTHASE-RELATED"/>
    <property type="match status" value="1"/>
</dbReference>
<reference evidence="8 9" key="1">
    <citation type="submission" date="2016-09" db="EMBL/GenBank/DDBJ databases">
        <title>Metabolic pathway, cell adaptation mechanisms and a novel monoxygenase revealed through proteogenomic-transcription analysis of a Sphingomonas haloaromaticamans strain degrading the fungicide ortho-phenylphenol.</title>
        <authorList>
            <person name="Perruchon C."/>
            <person name="Papadopoulou E.S."/>
            <person name="Rousidou C."/>
            <person name="Vasileiadis S."/>
            <person name="Tanou G."/>
            <person name="Amoutzias G."/>
            <person name="Molassiotis A."/>
            <person name="Karpouzas D.G."/>
        </authorList>
    </citation>
    <scope>NUCLEOTIDE SEQUENCE [LARGE SCALE GENOMIC DNA]</scope>
    <source>
        <strain evidence="8 9">P3</strain>
    </source>
</reference>
<dbReference type="RefSeq" id="WP_070935595.1">
    <property type="nucleotide sequence ID" value="NZ_MIPT01000001.1"/>
</dbReference>
<dbReference type="GO" id="GO:0005737">
    <property type="term" value="C:cytoplasm"/>
    <property type="evidence" value="ECO:0007669"/>
    <property type="project" value="UniProtKB-SubCell"/>
</dbReference>
<evidence type="ECO:0000259" key="7">
    <source>
        <dbReference type="Pfam" id="PF01171"/>
    </source>
</evidence>
<name>A0A1S1HBP6_9SPHN</name>
<organism evidence="8 9">
    <name type="scientific">Edaphosphingomonas haloaromaticamans</name>
    <dbReference type="NCBI Taxonomy" id="653954"/>
    <lineage>
        <taxon>Bacteria</taxon>
        <taxon>Pseudomonadati</taxon>
        <taxon>Pseudomonadota</taxon>
        <taxon>Alphaproteobacteria</taxon>
        <taxon>Sphingomonadales</taxon>
        <taxon>Rhizorhabdaceae</taxon>
        <taxon>Edaphosphingomonas</taxon>
    </lineage>
</organism>
<dbReference type="OrthoDB" id="9807403at2"/>
<evidence type="ECO:0000256" key="1">
    <source>
        <dbReference type="ARBA" id="ARBA00022598"/>
    </source>
</evidence>
<dbReference type="GO" id="GO:0005524">
    <property type="term" value="F:ATP binding"/>
    <property type="evidence" value="ECO:0007669"/>
    <property type="project" value="UniProtKB-UniRule"/>
</dbReference>